<dbReference type="EMBL" id="PQWO01000008">
    <property type="protein sequence ID" value="PZD72873.1"/>
    <property type="molecule type" value="Genomic_DNA"/>
</dbReference>
<reference evidence="2 3" key="1">
    <citation type="journal article" date="2018" name="Sci. Rep.">
        <title>A novel species of the marine cyanobacterium Acaryochloris with a unique pigment content and lifestyle.</title>
        <authorList>
            <person name="Partensky F."/>
            <person name="Six C."/>
            <person name="Ratin M."/>
            <person name="Garczarek L."/>
            <person name="Vaulot D."/>
            <person name="Probert I."/>
            <person name="Calteau A."/>
            <person name="Gourvil P."/>
            <person name="Marie D."/>
            <person name="Grebert T."/>
            <person name="Bouchier C."/>
            <person name="Le Panse S."/>
            <person name="Gachenot M."/>
            <person name="Rodriguez F."/>
            <person name="Garrido J.L."/>
        </authorList>
    </citation>
    <scope>NUCLEOTIDE SEQUENCE [LARGE SCALE GENOMIC DNA]</scope>
    <source>
        <strain evidence="2 3">RCC1774</strain>
    </source>
</reference>
<dbReference type="SUPFAM" id="SSF54593">
    <property type="entry name" value="Glyoxalase/Bleomycin resistance protein/Dihydroxybiphenyl dioxygenase"/>
    <property type="match status" value="1"/>
</dbReference>
<dbReference type="InterPro" id="IPR037523">
    <property type="entry name" value="VOC_core"/>
</dbReference>
<dbReference type="InterPro" id="IPR004360">
    <property type="entry name" value="Glyas_Fos-R_dOase_dom"/>
</dbReference>
<dbReference type="RefSeq" id="WP_110986707.1">
    <property type="nucleotide sequence ID" value="NZ_CAWNWM010000008.1"/>
</dbReference>
<sequence length="119" mass="13280">MNRENTIDYIEIPALDLPKTKAFFSELFGWTFEDFGSEYCSFNDGRVDGGFFKSDTTVSTQSGSVLIVFYRADLEAAVIAVKNAGGQIVKPIFPFPGGRRFHFSDPNGNEYAIWSDVSE</sequence>
<dbReference type="CDD" id="cd07247">
    <property type="entry name" value="SgaA_N_like"/>
    <property type="match status" value="1"/>
</dbReference>
<evidence type="ECO:0000313" key="3">
    <source>
        <dbReference type="Proteomes" id="UP000248857"/>
    </source>
</evidence>
<name>A0A2W1JH09_9CYAN</name>
<feature type="domain" description="VOC" evidence="1">
    <location>
        <begin position="6"/>
        <end position="116"/>
    </location>
</feature>
<dbReference type="PROSITE" id="PS51819">
    <property type="entry name" value="VOC"/>
    <property type="match status" value="1"/>
</dbReference>
<organism evidence="2 3">
    <name type="scientific">Acaryochloris thomasi RCC1774</name>
    <dbReference type="NCBI Taxonomy" id="1764569"/>
    <lineage>
        <taxon>Bacteria</taxon>
        <taxon>Bacillati</taxon>
        <taxon>Cyanobacteriota</taxon>
        <taxon>Cyanophyceae</taxon>
        <taxon>Acaryochloridales</taxon>
        <taxon>Acaryochloridaceae</taxon>
        <taxon>Acaryochloris</taxon>
        <taxon>Acaryochloris thomasi</taxon>
    </lineage>
</organism>
<evidence type="ECO:0000313" key="2">
    <source>
        <dbReference type="EMBL" id="PZD72873.1"/>
    </source>
</evidence>
<dbReference type="Gene3D" id="3.10.180.10">
    <property type="entry name" value="2,3-Dihydroxybiphenyl 1,2-Dioxygenase, domain 1"/>
    <property type="match status" value="1"/>
</dbReference>
<accession>A0A2W1JH09</accession>
<keyword evidence="3" id="KW-1185">Reference proteome</keyword>
<dbReference type="PANTHER" id="PTHR33993:SF1">
    <property type="entry name" value="GLYOXALASE FAMILY PROTEIN"/>
    <property type="match status" value="1"/>
</dbReference>
<evidence type="ECO:0000259" key="1">
    <source>
        <dbReference type="PROSITE" id="PS51819"/>
    </source>
</evidence>
<dbReference type="Pfam" id="PF00903">
    <property type="entry name" value="Glyoxalase"/>
    <property type="match status" value="1"/>
</dbReference>
<dbReference type="InterPro" id="IPR052164">
    <property type="entry name" value="Anthracycline_SecMetBiosynth"/>
</dbReference>
<gene>
    <name evidence="2" type="ORF">C1752_03260</name>
</gene>
<dbReference type="AlphaFoldDB" id="A0A2W1JH09"/>
<dbReference type="InterPro" id="IPR029068">
    <property type="entry name" value="Glyas_Bleomycin-R_OHBP_Dase"/>
</dbReference>
<comment type="caution">
    <text evidence="2">The sequence shown here is derived from an EMBL/GenBank/DDBJ whole genome shotgun (WGS) entry which is preliminary data.</text>
</comment>
<proteinExistence type="predicted"/>
<dbReference type="Proteomes" id="UP000248857">
    <property type="component" value="Unassembled WGS sequence"/>
</dbReference>
<dbReference type="OrthoDB" id="9804235at2"/>
<dbReference type="PANTHER" id="PTHR33993">
    <property type="entry name" value="GLYOXALASE-RELATED"/>
    <property type="match status" value="1"/>
</dbReference>
<protein>
    <recommendedName>
        <fullName evidence="1">VOC domain-containing protein</fullName>
    </recommendedName>
</protein>